<evidence type="ECO:0000313" key="8">
    <source>
        <dbReference type="Proteomes" id="UP001056834"/>
    </source>
</evidence>
<dbReference type="InterPro" id="IPR013005">
    <property type="entry name" value="Ribosomal_uL4-like"/>
</dbReference>
<protein>
    <recommendedName>
        <fullName evidence="4 5">Large ribosomal subunit protein uL4</fullName>
    </recommendedName>
</protein>
<dbReference type="SUPFAM" id="SSF52166">
    <property type="entry name" value="Ribosomal protein L4"/>
    <property type="match status" value="1"/>
</dbReference>
<evidence type="ECO:0000256" key="1">
    <source>
        <dbReference type="ARBA" id="ARBA00010528"/>
    </source>
</evidence>
<evidence type="ECO:0000256" key="6">
    <source>
        <dbReference type="SAM" id="MobiDB-lite"/>
    </source>
</evidence>
<dbReference type="Proteomes" id="UP001056834">
    <property type="component" value="Chromosome"/>
</dbReference>
<keyword evidence="3 5" id="KW-0687">Ribonucleoprotein</keyword>
<comment type="function">
    <text evidence="5">Forms part of the polypeptide exit tunnel.</text>
</comment>
<evidence type="ECO:0000256" key="5">
    <source>
        <dbReference type="HAMAP-Rule" id="MF_01328"/>
    </source>
</evidence>
<sequence length="208" mass="24156">MELEIKDFLKCTNEYNTINVSDKIFRYPFKPNLIHQIVSSYLINSRRGTKSQKSRSEVSGSNRKPWRQKGTGRARSGSIKSPIWRSGGVTFASTPKLYTQKINKKMYKNAIRSILSKLVCEKRLFLIKNLFLDTPKTKNFLEKIQKITLKKRILIITDILDRNVILASRNVYKIKIITEKHIDPINLINLDTTFIADTVIKKIENQLI</sequence>
<dbReference type="NCBIfam" id="TIGR03953">
    <property type="entry name" value="rplD_bact"/>
    <property type="match status" value="1"/>
</dbReference>
<reference evidence="7" key="1">
    <citation type="submission" date="2022-05" db="EMBL/GenBank/DDBJ databases">
        <title>Impact of host demography and evolutionary history on endosymbiont molecular evolution: a test in carpenter ants (Genus Camponotus) and their Blochmannia endosymbionts.</title>
        <authorList>
            <person name="Manthey J.D."/>
            <person name="Giron J.C."/>
            <person name="Hruska J.P."/>
        </authorList>
    </citation>
    <scope>NUCLEOTIDE SEQUENCE</scope>
    <source>
        <strain evidence="7">C-006</strain>
    </source>
</reference>
<gene>
    <name evidence="5 7" type="primary">rplD</name>
    <name evidence="7" type="ORF">M9405_00880</name>
</gene>
<dbReference type="PANTHER" id="PTHR10746:SF6">
    <property type="entry name" value="LARGE RIBOSOMAL SUBUNIT PROTEIN UL4M"/>
    <property type="match status" value="1"/>
</dbReference>
<keyword evidence="5" id="KW-0699">rRNA-binding</keyword>
<evidence type="ECO:0000256" key="4">
    <source>
        <dbReference type="ARBA" id="ARBA00035244"/>
    </source>
</evidence>
<keyword evidence="5" id="KW-0694">RNA-binding</keyword>
<proteinExistence type="inferred from homology"/>
<feature type="region of interest" description="Disordered" evidence="6">
    <location>
        <begin position="48"/>
        <end position="80"/>
    </location>
</feature>
<evidence type="ECO:0000313" key="7">
    <source>
        <dbReference type="EMBL" id="URJ25269.1"/>
    </source>
</evidence>
<dbReference type="GO" id="GO:0005840">
    <property type="term" value="C:ribosome"/>
    <property type="evidence" value="ECO:0007669"/>
    <property type="project" value="UniProtKB-KW"/>
</dbReference>
<comment type="function">
    <text evidence="5">One of the primary rRNA binding proteins, this protein initially binds near the 5'-end of the 23S rRNA. It is important during the early stages of 50S assembly. It makes multiple contacts with different domains of the 23S rRNA in the assembled 50S subunit and ribosome.</text>
</comment>
<name>A0ABY4SV18_9ENTR</name>
<accession>A0ABY4SV18</accession>
<comment type="similarity">
    <text evidence="1 5">Belongs to the universal ribosomal protein uL4 family.</text>
</comment>
<dbReference type="InterPro" id="IPR023574">
    <property type="entry name" value="Ribosomal_uL4_dom_sf"/>
</dbReference>
<dbReference type="Pfam" id="PF00573">
    <property type="entry name" value="Ribosomal_L4"/>
    <property type="match status" value="1"/>
</dbReference>
<dbReference type="Gene3D" id="3.40.1370.10">
    <property type="match status" value="1"/>
</dbReference>
<keyword evidence="8" id="KW-1185">Reference proteome</keyword>
<dbReference type="HAMAP" id="MF_01328_B">
    <property type="entry name" value="Ribosomal_uL4_B"/>
    <property type="match status" value="1"/>
</dbReference>
<keyword evidence="2 5" id="KW-0689">Ribosomal protein</keyword>
<evidence type="ECO:0000256" key="2">
    <source>
        <dbReference type="ARBA" id="ARBA00022980"/>
    </source>
</evidence>
<comment type="subunit">
    <text evidence="5">Part of the 50S ribosomal subunit.</text>
</comment>
<evidence type="ECO:0000256" key="3">
    <source>
        <dbReference type="ARBA" id="ARBA00023274"/>
    </source>
</evidence>
<dbReference type="EMBL" id="CP097762">
    <property type="protein sequence ID" value="URJ25269.1"/>
    <property type="molecule type" value="Genomic_DNA"/>
</dbReference>
<organism evidence="7 8">
    <name type="scientific">Candidatus Blochmannia ocreatus</name>
    <name type="common">nom. nud.</name>
    <dbReference type="NCBI Taxonomy" id="251538"/>
    <lineage>
        <taxon>Bacteria</taxon>
        <taxon>Pseudomonadati</taxon>
        <taxon>Pseudomonadota</taxon>
        <taxon>Gammaproteobacteria</taxon>
        <taxon>Enterobacterales</taxon>
        <taxon>Enterobacteriaceae</taxon>
        <taxon>ant endosymbionts</taxon>
        <taxon>Candidatus Blochmanniella</taxon>
    </lineage>
</organism>
<dbReference type="RefSeq" id="WP_250223400.1">
    <property type="nucleotide sequence ID" value="NZ_CP097762.1"/>
</dbReference>
<dbReference type="PANTHER" id="PTHR10746">
    <property type="entry name" value="50S RIBOSOMAL PROTEIN L4"/>
    <property type="match status" value="1"/>
</dbReference>
<dbReference type="InterPro" id="IPR002136">
    <property type="entry name" value="Ribosomal_uL4"/>
</dbReference>